<organism evidence="1 2">
    <name type="scientific">Rhizodiscina lignyota</name>
    <dbReference type="NCBI Taxonomy" id="1504668"/>
    <lineage>
        <taxon>Eukaryota</taxon>
        <taxon>Fungi</taxon>
        <taxon>Dikarya</taxon>
        <taxon>Ascomycota</taxon>
        <taxon>Pezizomycotina</taxon>
        <taxon>Dothideomycetes</taxon>
        <taxon>Pleosporomycetidae</taxon>
        <taxon>Aulographales</taxon>
        <taxon>Rhizodiscinaceae</taxon>
        <taxon>Rhizodiscina</taxon>
    </lineage>
</organism>
<dbReference type="OrthoDB" id="376826at2759"/>
<evidence type="ECO:0000313" key="2">
    <source>
        <dbReference type="Proteomes" id="UP000799772"/>
    </source>
</evidence>
<accession>A0A9P4IKZ8</accession>
<dbReference type="AlphaFoldDB" id="A0A9P4IKZ8"/>
<gene>
    <name evidence="1" type="ORF">NA57DRAFT_34278</name>
</gene>
<protein>
    <submittedName>
        <fullName evidence="1">Pathogenesis associated protein Cap20</fullName>
    </submittedName>
</protein>
<reference evidence="1" key="1">
    <citation type="journal article" date="2020" name="Stud. Mycol.">
        <title>101 Dothideomycetes genomes: a test case for predicting lifestyles and emergence of pathogens.</title>
        <authorList>
            <person name="Haridas S."/>
            <person name="Albert R."/>
            <person name="Binder M."/>
            <person name="Bloem J."/>
            <person name="Labutti K."/>
            <person name="Salamov A."/>
            <person name="Andreopoulos B."/>
            <person name="Baker S."/>
            <person name="Barry K."/>
            <person name="Bills G."/>
            <person name="Bluhm B."/>
            <person name="Cannon C."/>
            <person name="Castanera R."/>
            <person name="Culley D."/>
            <person name="Daum C."/>
            <person name="Ezra D."/>
            <person name="Gonzalez J."/>
            <person name="Henrissat B."/>
            <person name="Kuo A."/>
            <person name="Liang C."/>
            <person name="Lipzen A."/>
            <person name="Lutzoni F."/>
            <person name="Magnuson J."/>
            <person name="Mondo S."/>
            <person name="Nolan M."/>
            <person name="Ohm R."/>
            <person name="Pangilinan J."/>
            <person name="Park H.-J."/>
            <person name="Ramirez L."/>
            <person name="Alfaro M."/>
            <person name="Sun H."/>
            <person name="Tritt A."/>
            <person name="Yoshinaga Y."/>
            <person name="Zwiers L.-H."/>
            <person name="Turgeon B."/>
            <person name="Goodwin S."/>
            <person name="Spatafora J."/>
            <person name="Crous P."/>
            <person name="Grigoriev I."/>
        </authorList>
    </citation>
    <scope>NUCLEOTIDE SEQUENCE</scope>
    <source>
        <strain evidence="1">CBS 133067</strain>
    </source>
</reference>
<keyword evidence="2" id="KW-1185">Reference proteome</keyword>
<evidence type="ECO:0000313" key="1">
    <source>
        <dbReference type="EMBL" id="KAF2101632.1"/>
    </source>
</evidence>
<name>A0A9P4IKZ8_9PEZI</name>
<sequence>MSETMVNGDSQQSHFIAHLTSYPVVSDGITTYKSNPYGEKSIALFNDAYSRFASPFIPYLQGPYSWVAPYVAKADELGDSGLSTIDDKFPIVKEDTEKIKGSVFETMYYPVQVAQDGKEYVFKTYEDEGSKIDGKGIFHLAKTVVSTELRIASDVLHALAEWLGPKKEKAQKTVEEKIEAMKN</sequence>
<dbReference type="Proteomes" id="UP000799772">
    <property type="component" value="Unassembled WGS sequence"/>
</dbReference>
<proteinExistence type="predicted"/>
<dbReference type="EMBL" id="ML978123">
    <property type="protein sequence ID" value="KAF2101632.1"/>
    <property type="molecule type" value="Genomic_DNA"/>
</dbReference>
<comment type="caution">
    <text evidence="1">The sequence shown here is derived from an EMBL/GenBank/DDBJ whole genome shotgun (WGS) entry which is preliminary data.</text>
</comment>